<feature type="region of interest" description="Disordered" evidence="2">
    <location>
        <begin position="247"/>
        <end position="330"/>
    </location>
</feature>
<reference evidence="6" key="2">
    <citation type="submission" date="2025-08" db="UniProtKB">
        <authorList>
            <consortium name="RefSeq"/>
        </authorList>
    </citation>
    <scope>IDENTIFICATION</scope>
    <source>
        <tissue evidence="6">Etiolated seedlings</tissue>
    </source>
</reference>
<evidence type="ECO:0000256" key="3">
    <source>
        <dbReference type="SAM" id="SignalP"/>
    </source>
</evidence>
<dbReference type="eggNOG" id="ENOG502QTG9">
    <property type="taxonomic scope" value="Eukaryota"/>
</dbReference>
<protein>
    <submittedName>
        <fullName evidence="6">Uncharacterized protein LOC101495514 isoform X1</fullName>
    </submittedName>
</protein>
<dbReference type="AlphaFoldDB" id="A0A1S3E097"/>
<reference evidence="5" key="1">
    <citation type="journal article" date="2013" name="Nat. Biotechnol.">
        <title>Draft genome sequence of chickpea (Cicer arietinum) provides a resource for trait improvement.</title>
        <authorList>
            <person name="Varshney R.K."/>
            <person name="Song C."/>
            <person name="Saxena R.K."/>
            <person name="Azam S."/>
            <person name="Yu S."/>
            <person name="Sharpe A.G."/>
            <person name="Cannon S."/>
            <person name="Baek J."/>
            <person name="Rosen B.D."/>
            <person name="Tar'an B."/>
            <person name="Millan T."/>
            <person name="Zhang X."/>
            <person name="Ramsay L.D."/>
            <person name="Iwata A."/>
            <person name="Wang Y."/>
            <person name="Nelson W."/>
            <person name="Farmer A.D."/>
            <person name="Gaur P.M."/>
            <person name="Soderlund C."/>
            <person name="Penmetsa R.V."/>
            <person name="Xu C."/>
            <person name="Bharti A.K."/>
            <person name="He W."/>
            <person name="Winter P."/>
            <person name="Zhao S."/>
            <person name="Hane J.K."/>
            <person name="Carrasquilla-Garcia N."/>
            <person name="Condie J.A."/>
            <person name="Upadhyaya H.D."/>
            <person name="Luo M.C."/>
            <person name="Thudi M."/>
            <person name="Gowda C.L."/>
            <person name="Singh N.P."/>
            <person name="Lichtenzveig J."/>
            <person name="Gali K.K."/>
            <person name="Rubio J."/>
            <person name="Nadarajan N."/>
            <person name="Dolezel J."/>
            <person name="Bansal K.C."/>
            <person name="Xu X."/>
            <person name="Edwards D."/>
            <person name="Zhang G."/>
            <person name="Kahl G."/>
            <person name="Gil J."/>
            <person name="Singh K.B."/>
            <person name="Datta S.K."/>
            <person name="Jackson S.A."/>
            <person name="Wang J."/>
            <person name="Cook D.R."/>
        </authorList>
    </citation>
    <scope>NUCLEOTIDE SEQUENCE [LARGE SCALE GENOMIC DNA]</scope>
    <source>
        <strain evidence="5">cv. CDC Frontier</strain>
    </source>
</reference>
<dbReference type="RefSeq" id="XP_012568873.1">
    <property type="nucleotide sequence ID" value="XM_012713419.2"/>
</dbReference>
<dbReference type="PANTHER" id="PTHR47289:SF2">
    <property type="entry name" value="TRANSCRIPTION FACTOR, PUTATIVE (DUF1664)-RELATED"/>
    <property type="match status" value="1"/>
</dbReference>
<sequence length="360" mass="38942">MALSLGKITILLGAGFVGSVMAKEGGLPDVSGLVSGAFKVVLRQLKSNDPTPTVKKPHNDALIDQVNSLRQELQNLARERSITIVNASGTGGRKYVTGVVIVVVAYGYIRWKGWIPNMMFATRRSLSDACKSIGIQMGKVYEAIEDAKKKISGRVDNLDEKIDECAAIAENVQKDIPEIQHDTGLMNRDVQGFQVALLNLRYKLEEIEKNQVDTIERVGAIVEITYEIQNGSIAEYIEGSSSNRAIELPPVTPSSRAAPSWPSLEQPSLTPLSRIASLPPTRPADPQSPSNTVESYQQSSQISEINLPSSSVGPMKTPIENKTNGSSSGGFFGLNLSSVYTLTRTRSATNAVLQQTRPSS</sequence>
<evidence type="ECO:0000313" key="5">
    <source>
        <dbReference type="Proteomes" id="UP000087171"/>
    </source>
</evidence>
<feature type="compositionally biased region" description="Polar residues" evidence="2">
    <location>
        <begin position="253"/>
        <end position="271"/>
    </location>
</feature>
<dbReference type="PaxDb" id="3827-XP_004492054.1"/>
<evidence type="ECO:0000313" key="6">
    <source>
        <dbReference type="RefSeq" id="XP_012568873.1"/>
    </source>
</evidence>
<keyword evidence="5" id="KW-1185">Reference proteome</keyword>
<dbReference type="Pfam" id="PF07889">
    <property type="entry name" value="DUF1664"/>
    <property type="match status" value="1"/>
</dbReference>
<dbReference type="Proteomes" id="UP000087171">
    <property type="component" value="Chromosome Ca3"/>
</dbReference>
<gene>
    <name evidence="6" type="primary">LOC101495514</name>
</gene>
<keyword evidence="3" id="KW-0732">Signal</keyword>
<dbReference type="InterPro" id="IPR012458">
    <property type="entry name" value="DUF1664"/>
</dbReference>
<feature type="compositionally biased region" description="Low complexity" evidence="2">
    <location>
        <begin position="294"/>
        <end position="305"/>
    </location>
</feature>
<feature type="domain" description="DUF1664" evidence="4">
    <location>
        <begin position="94"/>
        <end position="211"/>
    </location>
</feature>
<evidence type="ECO:0000256" key="2">
    <source>
        <dbReference type="SAM" id="MobiDB-lite"/>
    </source>
</evidence>
<dbReference type="STRING" id="3827.A0A1S3E097"/>
<dbReference type="PANTHER" id="PTHR47289">
    <property type="entry name" value="TRANSCRIPTION FACTOR, PUTATIVE (DUF1664)-RELATED"/>
    <property type="match status" value="1"/>
</dbReference>
<proteinExistence type="predicted"/>
<organism evidence="5 6">
    <name type="scientific">Cicer arietinum</name>
    <name type="common">Chickpea</name>
    <name type="synonym">Garbanzo</name>
    <dbReference type="NCBI Taxonomy" id="3827"/>
    <lineage>
        <taxon>Eukaryota</taxon>
        <taxon>Viridiplantae</taxon>
        <taxon>Streptophyta</taxon>
        <taxon>Embryophyta</taxon>
        <taxon>Tracheophyta</taxon>
        <taxon>Spermatophyta</taxon>
        <taxon>Magnoliopsida</taxon>
        <taxon>eudicotyledons</taxon>
        <taxon>Gunneridae</taxon>
        <taxon>Pentapetalae</taxon>
        <taxon>rosids</taxon>
        <taxon>fabids</taxon>
        <taxon>Fabales</taxon>
        <taxon>Fabaceae</taxon>
        <taxon>Papilionoideae</taxon>
        <taxon>50 kb inversion clade</taxon>
        <taxon>NPAAA clade</taxon>
        <taxon>Hologalegina</taxon>
        <taxon>IRL clade</taxon>
        <taxon>Cicereae</taxon>
        <taxon>Cicer</taxon>
    </lineage>
</organism>
<feature type="signal peptide" evidence="3">
    <location>
        <begin position="1"/>
        <end position="22"/>
    </location>
</feature>
<accession>A0A1S3E097</accession>
<feature type="coiled-coil region" evidence="1">
    <location>
        <begin position="141"/>
        <end position="175"/>
    </location>
</feature>
<evidence type="ECO:0000259" key="4">
    <source>
        <dbReference type="Pfam" id="PF07889"/>
    </source>
</evidence>
<keyword evidence="1" id="KW-0175">Coiled coil</keyword>
<feature type="chain" id="PRO_5010222675" evidence="3">
    <location>
        <begin position="23"/>
        <end position="360"/>
    </location>
</feature>
<evidence type="ECO:0000256" key="1">
    <source>
        <dbReference type="SAM" id="Coils"/>
    </source>
</evidence>
<dbReference type="OrthoDB" id="544175at2759"/>
<name>A0A1S3E097_CICAR</name>
<dbReference type="GeneID" id="101495514"/>